<dbReference type="Proteomes" id="UP000076154">
    <property type="component" value="Unassembled WGS sequence"/>
</dbReference>
<dbReference type="InterPro" id="IPR024768">
    <property type="entry name" value="Marf1"/>
</dbReference>
<feature type="region of interest" description="Disordered" evidence="1">
    <location>
        <begin position="697"/>
        <end position="753"/>
    </location>
</feature>
<dbReference type="GO" id="GO:0004540">
    <property type="term" value="F:RNA nuclease activity"/>
    <property type="evidence" value="ECO:0007669"/>
    <property type="project" value="InterPro"/>
</dbReference>
<dbReference type="STRING" id="39966.A0A369JUK4"/>
<feature type="compositionally biased region" description="Polar residues" evidence="1">
    <location>
        <begin position="350"/>
        <end position="359"/>
    </location>
</feature>
<dbReference type="OrthoDB" id="549353at2759"/>
<evidence type="ECO:0000313" key="4">
    <source>
        <dbReference type="Proteomes" id="UP000076154"/>
    </source>
</evidence>
<feature type="region of interest" description="Disordered" evidence="1">
    <location>
        <begin position="307"/>
        <end position="397"/>
    </location>
</feature>
<feature type="compositionally biased region" description="Pro residues" evidence="1">
    <location>
        <begin position="383"/>
        <end position="393"/>
    </location>
</feature>
<proteinExistence type="predicted"/>
<dbReference type="EMBL" id="LUEZ02000045">
    <property type="protein sequence ID" value="RDB24035.1"/>
    <property type="molecule type" value="Genomic_DNA"/>
</dbReference>
<comment type="caution">
    <text evidence="3">The sequence shown here is derived from an EMBL/GenBank/DDBJ whole genome shotgun (WGS) entry which is preliminary data.</text>
</comment>
<dbReference type="GO" id="GO:0010468">
    <property type="term" value="P:regulation of gene expression"/>
    <property type="evidence" value="ECO:0007669"/>
    <property type="project" value="InterPro"/>
</dbReference>
<feature type="region of interest" description="Disordered" evidence="1">
    <location>
        <begin position="171"/>
        <end position="194"/>
    </location>
</feature>
<dbReference type="AlphaFoldDB" id="A0A369JUK4"/>
<evidence type="ECO:0000259" key="2">
    <source>
        <dbReference type="Pfam" id="PF01936"/>
    </source>
</evidence>
<feature type="domain" description="NYN" evidence="2">
    <location>
        <begin position="490"/>
        <end position="633"/>
    </location>
</feature>
<name>A0A369JUK4_HYPMA</name>
<organism evidence="3 4">
    <name type="scientific">Hypsizygus marmoreus</name>
    <name type="common">White beech mushroom</name>
    <name type="synonym">Agaricus marmoreus</name>
    <dbReference type="NCBI Taxonomy" id="39966"/>
    <lineage>
        <taxon>Eukaryota</taxon>
        <taxon>Fungi</taxon>
        <taxon>Dikarya</taxon>
        <taxon>Basidiomycota</taxon>
        <taxon>Agaricomycotina</taxon>
        <taxon>Agaricomycetes</taxon>
        <taxon>Agaricomycetidae</taxon>
        <taxon>Agaricales</taxon>
        <taxon>Tricholomatineae</taxon>
        <taxon>Lyophyllaceae</taxon>
        <taxon>Hypsizygus</taxon>
    </lineage>
</organism>
<dbReference type="Gene3D" id="3.40.50.1010">
    <property type="entry name" value="5'-nuclease"/>
    <property type="match status" value="2"/>
</dbReference>
<feature type="region of interest" description="Disordered" evidence="1">
    <location>
        <begin position="643"/>
        <end position="683"/>
    </location>
</feature>
<feature type="region of interest" description="Disordered" evidence="1">
    <location>
        <begin position="770"/>
        <end position="825"/>
    </location>
</feature>
<reference evidence="3" key="1">
    <citation type="submission" date="2018-04" db="EMBL/GenBank/DDBJ databases">
        <title>Whole genome sequencing of Hypsizygus marmoreus.</title>
        <authorList>
            <person name="Choi I.-G."/>
            <person name="Min B."/>
            <person name="Kim J.-G."/>
            <person name="Kim S."/>
            <person name="Oh Y.-L."/>
            <person name="Kong W.-S."/>
            <person name="Park H."/>
            <person name="Jeong J."/>
            <person name="Song E.-S."/>
        </authorList>
    </citation>
    <scope>NUCLEOTIDE SEQUENCE [LARGE SCALE GENOMIC DNA]</scope>
    <source>
        <strain evidence="3">51987-8</strain>
    </source>
</reference>
<dbReference type="GO" id="GO:0005777">
    <property type="term" value="C:peroxisome"/>
    <property type="evidence" value="ECO:0007669"/>
    <property type="project" value="InterPro"/>
</dbReference>
<feature type="compositionally biased region" description="Polar residues" evidence="1">
    <location>
        <begin position="770"/>
        <end position="791"/>
    </location>
</feature>
<protein>
    <recommendedName>
        <fullName evidence="2">NYN domain-containing protein</fullName>
    </recommendedName>
</protein>
<dbReference type="CDD" id="cd10910">
    <property type="entry name" value="PIN_limkain_b1_N_like"/>
    <property type="match status" value="2"/>
</dbReference>
<accession>A0A369JUK4</accession>
<gene>
    <name evidence="3" type="ORF">Hypma_008810</name>
</gene>
<evidence type="ECO:0000256" key="1">
    <source>
        <dbReference type="SAM" id="MobiDB-lite"/>
    </source>
</evidence>
<sequence length="955" mass="104073">MIPEDSVAIFWDYENCHASSALTGYEVVKKIRSVAHTFGTVKLFKAYLELTDPATFSKTLGLRSELQSSGVSLIDCPHNGRKDVADKMMLVDMLAYAIDTPAPSTILLISGDRDFAYAVAILRLRRYRIVIISLPTVHTSLKAQASIFLDWSADVLGGVIIEELLPSTQSTEYQREERYASSSTHYPPALTENGNMWGTSSVANRPEPPDTAHATCHPMNNLSHNTREVVKPDTLSLSPGPRETEAGSKDVAPDFYSETIKPETSIEDYPVSGFRLPASANNQDASLHSINTPRPVYEEADRSTVLQCNSIPPNSTASAQSSGDCEVPTFASRRSSQPIGMDAGPFCPRYSSSPAGTSGSQLPVPPNPLPPMSPSDSRHTAPVPYPSPSPTPTQRPASLLVPPAFVLLVRRLECHRLKGVPRPLRSKLGAELVTQDGQLYSRAGVKGFGQYVAIAEREGIVELGGQDGGTEGPDAVLSRVSPMGSHDEDVAIFWDYENCHAAAHLTGYEIVKRICSMAHNFGTIKLFKAYVQLSDPVTFSKSLALRSELQASGVSLTDCPHNGRKDVADKMMLVDMLAHAIDHPAPSTIILISGDRDFAYAVSILRLRRYRVVVVSLPGVHASLKAQASSFLDWNAEVLGVDMTDHSQPPSAARYDERRRMTMSSRQSQVHPEKPNITPTPLSTRYDAEEIEIDIMDHLPHRSSIRRPRVQGESQEVSQPEIDPSSYRARATPRLEKEHEPSPPFLRPPSRTESAPATLYMEEISPAPTVVSQPPSYLHASNASPAASQHSSDAKPHMLTPMLDPNGRPQGLSMLPNTPPPSQYTKAHAPQVLAKSALLANDPLVMTPSLTSSTLPTPGSSAVPAPLVPKVVPPIFRLLVQRLEYHRSKGYPRPFRSGVAVELATQDNNLYRSAGAERFGQYVAMAEKAGIVELGGREGGAWISLRSEWYNAKLS</sequence>
<dbReference type="PANTHER" id="PTHR14379">
    <property type="entry name" value="LIMKAIN B LKAP"/>
    <property type="match status" value="1"/>
</dbReference>
<dbReference type="PANTHER" id="PTHR14379:SF3">
    <property type="entry name" value="MEIOSIS REGULATOR AND MRNA STABILITY FACTOR 1"/>
    <property type="match status" value="1"/>
</dbReference>
<feature type="compositionally biased region" description="Polar residues" evidence="1">
    <location>
        <begin position="307"/>
        <end position="323"/>
    </location>
</feature>
<dbReference type="Pfam" id="PF01936">
    <property type="entry name" value="NYN"/>
    <property type="match status" value="2"/>
</dbReference>
<dbReference type="GO" id="GO:1905762">
    <property type="term" value="F:CCR4-NOT complex binding"/>
    <property type="evidence" value="ECO:0007669"/>
    <property type="project" value="TreeGrafter"/>
</dbReference>
<evidence type="ECO:0000313" key="3">
    <source>
        <dbReference type="EMBL" id="RDB24035.1"/>
    </source>
</evidence>
<dbReference type="InParanoid" id="A0A369JUK4"/>
<keyword evidence="4" id="KW-1185">Reference proteome</keyword>
<feature type="compositionally biased region" description="Pro residues" evidence="1">
    <location>
        <begin position="363"/>
        <end position="373"/>
    </location>
</feature>
<dbReference type="InterPro" id="IPR021139">
    <property type="entry name" value="NYN"/>
</dbReference>
<feature type="domain" description="NYN" evidence="2">
    <location>
        <begin position="7"/>
        <end position="150"/>
    </location>
</feature>